<keyword evidence="2" id="KW-1185">Reference proteome</keyword>
<proteinExistence type="predicted"/>
<dbReference type="Proteomes" id="UP000647241">
    <property type="component" value="Unassembled WGS sequence"/>
</dbReference>
<dbReference type="AlphaFoldDB" id="A0A917LYR3"/>
<accession>A0A917LYR3</accession>
<organism evidence="1 2">
    <name type="scientific">Edaphobacter dinghuensis</name>
    <dbReference type="NCBI Taxonomy" id="1560005"/>
    <lineage>
        <taxon>Bacteria</taxon>
        <taxon>Pseudomonadati</taxon>
        <taxon>Acidobacteriota</taxon>
        <taxon>Terriglobia</taxon>
        <taxon>Terriglobales</taxon>
        <taxon>Acidobacteriaceae</taxon>
        <taxon>Edaphobacter</taxon>
    </lineage>
</organism>
<dbReference type="RefSeq" id="WP_188552526.1">
    <property type="nucleotide sequence ID" value="NZ_BMGT01000001.1"/>
</dbReference>
<gene>
    <name evidence="1" type="ORF">GCM10011585_04680</name>
</gene>
<reference evidence="1" key="1">
    <citation type="journal article" date="2014" name="Int. J. Syst. Evol. Microbiol.">
        <title>Complete genome sequence of Corynebacterium casei LMG S-19264T (=DSM 44701T), isolated from a smear-ripened cheese.</title>
        <authorList>
            <consortium name="US DOE Joint Genome Institute (JGI-PGF)"/>
            <person name="Walter F."/>
            <person name="Albersmeier A."/>
            <person name="Kalinowski J."/>
            <person name="Ruckert C."/>
        </authorList>
    </citation>
    <scope>NUCLEOTIDE SEQUENCE</scope>
    <source>
        <strain evidence="1">CGMCC 1.12997</strain>
    </source>
</reference>
<dbReference type="EMBL" id="BMGT01000001">
    <property type="protein sequence ID" value="GGG65950.1"/>
    <property type="molecule type" value="Genomic_DNA"/>
</dbReference>
<reference evidence="1" key="2">
    <citation type="submission" date="2020-09" db="EMBL/GenBank/DDBJ databases">
        <authorList>
            <person name="Sun Q."/>
            <person name="Zhou Y."/>
        </authorList>
    </citation>
    <scope>NUCLEOTIDE SEQUENCE</scope>
    <source>
        <strain evidence="1">CGMCC 1.12997</strain>
    </source>
</reference>
<sequence length="143" mass="14777">MADLLIDSGATARTADVLLRGTGGRSVLLRMPAQASAGDVTEQLGLATPQFQDVELAPVVFRSARAIVVEAKAARWEMLVSATAVEALVGSLGYGAAESLFGAAFGVLVDGVLMTVESTTAAEVRGAAYLYRLVLRAPLAQVV</sequence>
<comment type="caution">
    <text evidence="1">The sequence shown here is derived from an EMBL/GenBank/DDBJ whole genome shotgun (WGS) entry which is preliminary data.</text>
</comment>
<name>A0A917LYR3_9BACT</name>
<evidence type="ECO:0000313" key="1">
    <source>
        <dbReference type="EMBL" id="GGG65950.1"/>
    </source>
</evidence>
<protein>
    <submittedName>
        <fullName evidence="1">Uncharacterized protein</fullName>
    </submittedName>
</protein>
<evidence type="ECO:0000313" key="2">
    <source>
        <dbReference type="Proteomes" id="UP000647241"/>
    </source>
</evidence>